<keyword evidence="1" id="KW-0472">Membrane</keyword>
<organism evidence="2 3">
    <name type="scientific">Dictyobacter halimunensis</name>
    <dbReference type="NCBI Taxonomy" id="3026934"/>
    <lineage>
        <taxon>Bacteria</taxon>
        <taxon>Bacillati</taxon>
        <taxon>Chloroflexota</taxon>
        <taxon>Ktedonobacteria</taxon>
        <taxon>Ktedonobacterales</taxon>
        <taxon>Dictyobacteraceae</taxon>
        <taxon>Dictyobacter</taxon>
    </lineage>
</organism>
<dbReference type="EMBL" id="BSRI01000001">
    <property type="protein sequence ID" value="GLV55129.1"/>
    <property type="molecule type" value="Genomic_DNA"/>
</dbReference>
<gene>
    <name evidence="2" type="ORF">KDH_19760</name>
</gene>
<keyword evidence="3" id="KW-1185">Reference proteome</keyword>
<keyword evidence="1" id="KW-0812">Transmembrane</keyword>
<feature type="transmembrane region" description="Helical" evidence="1">
    <location>
        <begin position="32"/>
        <end position="54"/>
    </location>
</feature>
<feature type="transmembrane region" description="Helical" evidence="1">
    <location>
        <begin position="61"/>
        <end position="84"/>
    </location>
</feature>
<name>A0ABQ6FRS6_9CHLR</name>
<accession>A0ABQ6FRS6</accession>
<evidence type="ECO:0000313" key="2">
    <source>
        <dbReference type="EMBL" id="GLV55129.1"/>
    </source>
</evidence>
<comment type="caution">
    <text evidence="2">The sequence shown here is derived from an EMBL/GenBank/DDBJ whole genome shotgun (WGS) entry which is preliminary data.</text>
</comment>
<sequence length="133" mass="13930">MATRILQVILGVAGLGALALGILIWTMGLNVYAIHMLFGLIVALTLLVGGILAVTTRELRIWGIVGIIYALIVPVFGVTQFGILPGGLHWLIQTAHLLVGLGAIALAGNLVTRSLALKRMGSNGAATRSQIVR</sequence>
<evidence type="ECO:0000313" key="3">
    <source>
        <dbReference type="Proteomes" id="UP001344906"/>
    </source>
</evidence>
<feature type="transmembrane region" description="Helical" evidence="1">
    <location>
        <begin position="5"/>
        <end position="26"/>
    </location>
</feature>
<dbReference type="Proteomes" id="UP001344906">
    <property type="component" value="Unassembled WGS sequence"/>
</dbReference>
<evidence type="ECO:0000256" key="1">
    <source>
        <dbReference type="SAM" id="Phobius"/>
    </source>
</evidence>
<evidence type="ECO:0008006" key="4">
    <source>
        <dbReference type="Google" id="ProtNLM"/>
    </source>
</evidence>
<protein>
    <recommendedName>
        <fullName evidence="4">DUF4383 domain-containing protein</fullName>
    </recommendedName>
</protein>
<keyword evidence="1" id="KW-1133">Transmembrane helix</keyword>
<feature type="transmembrane region" description="Helical" evidence="1">
    <location>
        <begin position="90"/>
        <end position="111"/>
    </location>
</feature>
<reference evidence="2 3" key="1">
    <citation type="submission" date="2023-02" db="EMBL/GenBank/DDBJ databases">
        <title>Dictyobacter halimunensis sp. nov., a new member of the class Ktedonobacteria from forest soil in a geothermal area.</title>
        <authorList>
            <person name="Rachmania M.K."/>
            <person name="Ningsih F."/>
            <person name="Sakai Y."/>
            <person name="Yabe S."/>
            <person name="Yokota A."/>
            <person name="Sjamsuridzal W."/>
        </authorList>
    </citation>
    <scope>NUCLEOTIDE SEQUENCE [LARGE SCALE GENOMIC DNA]</scope>
    <source>
        <strain evidence="2 3">S3.2.2.5</strain>
    </source>
</reference>
<dbReference type="RefSeq" id="WP_338249195.1">
    <property type="nucleotide sequence ID" value="NZ_BSRI01000001.1"/>
</dbReference>
<proteinExistence type="predicted"/>